<evidence type="ECO:0000256" key="1">
    <source>
        <dbReference type="ARBA" id="ARBA00004141"/>
    </source>
</evidence>
<keyword evidence="9" id="KW-1185">Reference proteome</keyword>
<dbReference type="STRING" id="1592317.DPF_0145"/>
<dbReference type="InterPro" id="IPR050638">
    <property type="entry name" value="AA-Vitamin_Transporters"/>
</dbReference>
<dbReference type="GO" id="GO:0016020">
    <property type="term" value="C:membrane"/>
    <property type="evidence" value="ECO:0007669"/>
    <property type="project" value="UniProtKB-SubCell"/>
</dbReference>
<gene>
    <name evidence="8" type="ORF">DPF_0145</name>
</gene>
<sequence length="295" mass="32049">MLRSPQSRAYGFGLASVLIWSTVASAFKLTLRHMDHVQLLAFASMTSVGVLFVMLALQKKLPLLATLTPRDILVSLGMGLLNPLLYYLILFKAYELLPAQEAQALNYTWAITMTLLSIPLLGQRVGLRQWMAILISYLGVLVIATHGHVLELRFTDPLGTGLALGSTLIWALYWILNTRDRLDPCVRLFVNFCFGTLYILVLTPMTSGFAVDSPAGLAGAIYIGVFEMGITFVLWLLALKHATNAGKISHLIYLSPVISLGLIKVLVGEPILPSTVVGLVLILGGVALQGKATTT</sequence>
<accession>A0A194ADP6</accession>
<dbReference type="PANTHER" id="PTHR32322:SF2">
    <property type="entry name" value="EAMA DOMAIN-CONTAINING PROTEIN"/>
    <property type="match status" value="1"/>
</dbReference>
<feature type="transmembrane region" description="Helical" evidence="6">
    <location>
        <begin position="69"/>
        <end position="89"/>
    </location>
</feature>
<reference evidence="9" key="1">
    <citation type="submission" date="2016-06" db="EMBL/GenBank/DDBJ databases">
        <title>Draft genome sequence of Desulfoplanes formicivorans strain Pf12B.</title>
        <authorList>
            <person name="Watanabe M."/>
            <person name="Kojima H."/>
            <person name="Fukui M."/>
        </authorList>
    </citation>
    <scope>NUCLEOTIDE SEQUENCE [LARGE SCALE GENOMIC DNA]</scope>
    <source>
        <strain evidence="9">Pf12B</strain>
    </source>
</reference>
<evidence type="ECO:0000256" key="2">
    <source>
        <dbReference type="ARBA" id="ARBA00007362"/>
    </source>
</evidence>
<feature type="transmembrane region" description="Helical" evidence="6">
    <location>
        <begin position="188"/>
        <end position="211"/>
    </location>
</feature>
<feature type="transmembrane region" description="Helical" evidence="6">
    <location>
        <begin position="129"/>
        <end position="146"/>
    </location>
</feature>
<dbReference type="Pfam" id="PF00892">
    <property type="entry name" value="EamA"/>
    <property type="match status" value="2"/>
</dbReference>
<feature type="transmembrane region" description="Helical" evidence="6">
    <location>
        <begin position="251"/>
        <end position="267"/>
    </location>
</feature>
<evidence type="ECO:0000259" key="7">
    <source>
        <dbReference type="Pfam" id="PF00892"/>
    </source>
</evidence>
<dbReference type="Proteomes" id="UP000095200">
    <property type="component" value="Unassembled WGS sequence"/>
</dbReference>
<evidence type="ECO:0000313" key="8">
    <source>
        <dbReference type="EMBL" id="GAU07463.1"/>
    </source>
</evidence>
<feature type="transmembrane region" description="Helical" evidence="6">
    <location>
        <begin position="36"/>
        <end position="57"/>
    </location>
</feature>
<proteinExistence type="inferred from homology"/>
<evidence type="ECO:0000256" key="5">
    <source>
        <dbReference type="ARBA" id="ARBA00023136"/>
    </source>
</evidence>
<evidence type="ECO:0000313" key="9">
    <source>
        <dbReference type="Proteomes" id="UP000095200"/>
    </source>
</evidence>
<evidence type="ECO:0000256" key="6">
    <source>
        <dbReference type="SAM" id="Phobius"/>
    </source>
</evidence>
<feature type="transmembrane region" description="Helical" evidence="6">
    <location>
        <begin position="217"/>
        <end position="239"/>
    </location>
</feature>
<dbReference type="InterPro" id="IPR000620">
    <property type="entry name" value="EamA_dom"/>
</dbReference>
<dbReference type="EMBL" id="BDFE01000004">
    <property type="protein sequence ID" value="GAU07463.1"/>
    <property type="molecule type" value="Genomic_DNA"/>
</dbReference>
<dbReference type="RefSeq" id="WP_069856967.1">
    <property type="nucleotide sequence ID" value="NZ_BDFE01000004.1"/>
</dbReference>
<organism evidence="8 9">
    <name type="scientific">Desulfoplanes formicivorans</name>
    <dbReference type="NCBI Taxonomy" id="1592317"/>
    <lineage>
        <taxon>Bacteria</taxon>
        <taxon>Pseudomonadati</taxon>
        <taxon>Thermodesulfobacteriota</taxon>
        <taxon>Desulfovibrionia</taxon>
        <taxon>Desulfovibrionales</taxon>
        <taxon>Desulfoplanaceae</taxon>
        <taxon>Desulfoplanes</taxon>
    </lineage>
</organism>
<dbReference type="InterPro" id="IPR037185">
    <property type="entry name" value="EmrE-like"/>
</dbReference>
<feature type="domain" description="EamA" evidence="7">
    <location>
        <begin position="10"/>
        <end position="144"/>
    </location>
</feature>
<dbReference type="AlphaFoldDB" id="A0A194ADP6"/>
<dbReference type="SUPFAM" id="SSF103481">
    <property type="entry name" value="Multidrug resistance efflux transporter EmrE"/>
    <property type="match status" value="2"/>
</dbReference>
<feature type="domain" description="EamA" evidence="7">
    <location>
        <begin position="159"/>
        <end position="288"/>
    </location>
</feature>
<comment type="subcellular location">
    <subcellularLocation>
        <location evidence="1">Membrane</location>
        <topology evidence="1">Multi-pass membrane protein</topology>
    </subcellularLocation>
</comment>
<protein>
    <recommendedName>
        <fullName evidence="7">EamA domain-containing protein</fullName>
    </recommendedName>
</protein>
<dbReference type="OrthoDB" id="5729944at2"/>
<evidence type="ECO:0000256" key="4">
    <source>
        <dbReference type="ARBA" id="ARBA00022989"/>
    </source>
</evidence>
<comment type="similarity">
    <text evidence="2">Belongs to the EamA transporter family.</text>
</comment>
<keyword evidence="4 6" id="KW-1133">Transmembrane helix</keyword>
<name>A0A194ADP6_9BACT</name>
<evidence type="ECO:0000256" key="3">
    <source>
        <dbReference type="ARBA" id="ARBA00022692"/>
    </source>
</evidence>
<feature type="transmembrane region" description="Helical" evidence="6">
    <location>
        <begin position="273"/>
        <end position="290"/>
    </location>
</feature>
<comment type="caution">
    <text evidence="8">The sequence shown here is derived from an EMBL/GenBank/DDBJ whole genome shotgun (WGS) entry which is preliminary data.</text>
</comment>
<keyword evidence="5 6" id="KW-0472">Membrane</keyword>
<feature type="transmembrane region" description="Helical" evidence="6">
    <location>
        <begin position="158"/>
        <end position="176"/>
    </location>
</feature>
<keyword evidence="3 6" id="KW-0812">Transmembrane</keyword>
<dbReference type="PANTHER" id="PTHR32322">
    <property type="entry name" value="INNER MEMBRANE TRANSPORTER"/>
    <property type="match status" value="1"/>
</dbReference>